<dbReference type="Gene3D" id="3.40.50.2000">
    <property type="entry name" value="Glycogen Phosphorylase B"/>
    <property type="match status" value="2"/>
</dbReference>
<dbReference type="InterPro" id="IPR028098">
    <property type="entry name" value="Glyco_trans_4-like_N"/>
</dbReference>
<dbReference type="InterPro" id="IPR050194">
    <property type="entry name" value="Glycosyltransferase_grp1"/>
</dbReference>
<dbReference type="GO" id="GO:0016757">
    <property type="term" value="F:glycosyltransferase activity"/>
    <property type="evidence" value="ECO:0007669"/>
    <property type="project" value="InterPro"/>
</dbReference>
<dbReference type="SUPFAM" id="SSF53756">
    <property type="entry name" value="UDP-Glycosyltransferase/glycogen phosphorylase"/>
    <property type="match status" value="1"/>
</dbReference>
<name>A0A4V2NUE6_9BACI</name>
<feature type="domain" description="Glycosyl transferase family 1" evidence="1">
    <location>
        <begin position="274"/>
        <end position="434"/>
    </location>
</feature>
<dbReference type="AlphaFoldDB" id="A0A4V2NUE6"/>
<evidence type="ECO:0000259" key="1">
    <source>
        <dbReference type="Pfam" id="PF00534"/>
    </source>
</evidence>
<gene>
    <name evidence="3" type="ORF">E0Y62_10430</name>
</gene>
<dbReference type="Pfam" id="PF00534">
    <property type="entry name" value="Glycos_transf_1"/>
    <property type="match status" value="1"/>
</dbReference>
<dbReference type="PANTHER" id="PTHR45947">
    <property type="entry name" value="SULFOQUINOVOSYL TRANSFERASE SQD2"/>
    <property type="match status" value="1"/>
</dbReference>
<evidence type="ECO:0000313" key="3">
    <source>
        <dbReference type="EMBL" id="TCJ04168.1"/>
    </source>
</evidence>
<dbReference type="Proteomes" id="UP000293846">
    <property type="component" value="Unassembled WGS sequence"/>
</dbReference>
<reference evidence="3 4" key="1">
    <citation type="submission" date="2019-03" db="EMBL/GenBank/DDBJ databases">
        <authorList>
            <person name="Jensen L."/>
            <person name="Storgaard J."/>
            <person name="Sulaj E."/>
            <person name="Schramm A."/>
            <person name="Marshall I.P.G."/>
        </authorList>
    </citation>
    <scope>NUCLEOTIDE SEQUENCE [LARGE SCALE GENOMIC DNA]</scope>
    <source>
        <strain evidence="3 4">2017H2G3</strain>
    </source>
</reference>
<dbReference type="PANTHER" id="PTHR45947:SF3">
    <property type="entry name" value="SULFOQUINOVOSYL TRANSFERASE SQD2"/>
    <property type="match status" value="1"/>
</dbReference>
<evidence type="ECO:0000259" key="2">
    <source>
        <dbReference type="Pfam" id="PF13439"/>
    </source>
</evidence>
<dbReference type="CDD" id="cd03801">
    <property type="entry name" value="GT4_PimA-like"/>
    <property type="match status" value="1"/>
</dbReference>
<feature type="domain" description="Glycosyltransferase subfamily 4-like N-terminal" evidence="2">
    <location>
        <begin position="90"/>
        <end position="264"/>
    </location>
</feature>
<keyword evidence="3" id="KW-0808">Transferase</keyword>
<dbReference type="Pfam" id="PF13439">
    <property type="entry name" value="Glyco_transf_4"/>
    <property type="match status" value="1"/>
</dbReference>
<evidence type="ECO:0000313" key="4">
    <source>
        <dbReference type="Proteomes" id="UP000293846"/>
    </source>
</evidence>
<accession>A0A4V2NUE6</accession>
<organism evidence="3 4">
    <name type="scientific">Cytobacillus praedii</name>
    <dbReference type="NCBI Taxonomy" id="1742358"/>
    <lineage>
        <taxon>Bacteria</taxon>
        <taxon>Bacillati</taxon>
        <taxon>Bacillota</taxon>
        <taxon>Bacilli</taxon>
        <taxon>Bacillales</taxon>
        <taxon>Bacillaceae</taxon>
        <taxon>Cytobacillus</taxon>
    </lineage>
</organism>
<dbReference type="OrthoDB" id="9803279at2"/>
<dbReference type="STRING" id="1742358.GCA_001439605_00946"/>
<sequence>MDRGRKKSRIRRVYSKQNELTSYSLPWSEHVSTYSYYEKADGKILINEKSKDLEELFQKYLLNGNHCKAISKADILTILLLAWEYPPHLIGGLAKHAHGLSIGLQRLGYKVYVITANPGYLKSEEFAEGVHIYRVSSYCDNNSDFFKWVAGLNAAIAEKALHLARKHSFSIIHAHDWLVGESANFIKSSLNLPLITTIHATEHGRNHGIYTELQSFIHEKEQKLVLTSDHIIVCSDYMNEELVQLFEISEKRIAIIPNGVENDRIKLKKNVLASLPMQTDKRLIFSIGRIVKEKGFDTLIEAAFLMKDQFPDVYIIIAGKGPMLADYRRRVKQLNLKNVFFVGFISEEIKIALYKICTLAVFPSRYEPFGIVALEAMQHGKPVIVSRTGGLQSIVEHGFTGLLMIPGDASSLIELASNLLENELEAERIGMNGKVMVEKKFSWQKIAEETIRVYKETLKSYY</sequence>
<protein>
    <submittedName>
        <fullName evidence="3">Glycosyltransferase family 1 protein</fullName>
    </submittedName>
</protein>
<comment type="caution">
    <text evidence="3">The sequence shown here is derived from an EMBL/GenBank/DDBJ whole genome shotgun (WGS) entry which is preliminary data.</text>
</comment>
<proteinExistence type="predicted"/>
<dbReference type="EMBL" id="SJTH01000010">
    <property type="protein sequence ID" value="TCJ04168.1"/>
    <property type="molecule type" value="Genomic_DNA"/>
</dbReference>
<dbReference type="RefSeq" id="WP_082631931.1">
    <property type="nucleotide sequence ID" value="NZ_JARMQE010000003.1"/>
</dbReference>
<dbReference type="InterPro" id="IPR001296">
    <property type="entry name" value="Glyco_trans_1"/>
</dbReference>
<keyword evidence="4" id="KW-1185">Reference proteome</keyword>